<organism evidence="4 5">
    <name type="scientific">Vermiconidia calcicola</name>
    <dbReference type="NCBI Taxonomy" id="1690605"/>
    <lineage>
        <taxon>Eukaryota</taxon>
        <taxon>Fungi</taxon>
        <taxon>Dikarya</taxon>
        <taxon>Ascomycota</taxon>
        <taxon>Pezizomycotina</taxon>
        <taxon>Dothideomycetes</taxon>
        <taxon>Dothideomycetidae</taxon>
        <taxon>Mycosphaerellales</taxon>
        <taxon>Extremaceae</taxon>
        <taxon>Vermiconidia</taxon>
    </lineage>
</organism>
<dbReference type="SUPFAM" id="SSF56601">
    <property type="entry name" value="beta-lactamase/transpeptidase-like"/>
    <property type="match status" value="1"/>
</dbReference>
<evidence type="ECO:0000256" key="1">
    <source>
        <dbReference type="SAM" id="MobiDB-lite"/>
    </source>
</evidence>
<feature type="region of interest" description="Disordered" evidence="1">
    <location>
        <begin position="950"/>
        <end position="970"/>
    </location>
</feature>
<feature type="region of interest" description="Disordered" evidence="1">
    <location>
        <begin position="906"/>
        <end position="925"/>
    </location>
</feature>
<feature type="domain" description="Beta-lactamase-related" evidence="3">
    <location>
        <begin position="981"/>
        <end position="1343"/>
    </location>
</feature>
<dbReference type="GO" id="GO:0006511">
    <property type="term" value="P:ubiquitin-dependent protein catabolic process"/>
    <property type="evidence" value="ECO:0007669"/>
    <property type="project" value="TreeGrafter"/>
</dbReference>
<feature type="transmembrane region" description="Helical" evidence="2">
    <location>
        <begin position="653"/>
        <end position="674"/>
    </location>
</feature>
<dbReference type="GO" id="GO:0061630">
    <property type="term" value="F:ubiquitin protein ligase activity"/>
    <property type="evidence" value="ECO:0007669"/>
    <property type="project" value="TreeGrafter"/>
</dbReference>
<keyword evidence="2" id="KW-0472">Membrane</keyword>
<dbReference type="Gene3D" id="3.40.710.10">
    <property type="entry name" value="DD-peptidase/beta-lactamase superfamily"/>
    <property type="match status" value="1"/>
</dbReference>
<feature type="compositionally biased region" description="Polar residues" evidence="1">
    <location>
        <begin position="331"/>
        <end position="345"/>
    </location>
</feature>
<dbReference type="GO" id="GO:0016567">
    <property type="term" value="P:protein ubiquitination"/>
    <property type="evidence" value="ECO:0007669"/>
    <property type="project" value="TreeGrafter"/>
</dbReference>
<evidence type="ECO:0000259" key="3">
    <source>
        <dbReference type="Pfam" id="PF00144"/>
    </source>
</evidence>
<accession>A0AAV9QGN6</accession>
<dbReference type="PANTHER" id="PTHR22696:SF1">
    <property type="entry name" value="E3 UBIQUITIN-PROTEIN LIGASE RNF26"/>
    <property type="match status" value="1"/>
</dbReference>
<dbReference type="Pfam" id="PF00144">
    <property type="entry name" value="Beta-lactamase"/>
    <property type="match status" value="1"/>
</dbReference>
<feature type="region of interest" description="Disordered" evidence="1">
    <location>
        <begin position="328"/>
        <end position="348"/>
    </location>
</feature>
<evidence type="ECO:0000256" key="2">
    <source>
        <dbReference type="SAM" id="Phobius"/>
    </source>
</evidence>
<dbReference type="EMBL" id="JAXLQG010000005">
    <property type="protein sequence ID" value="KAK5540098.1"/>
    <property type="molecule type" value="Genomic_DNA"/>
</dbReference>
<keyword evidence="2" id="KW-1133">Transmembrane helix</keyword>
<feature type="region of interest" description="Disordered" evidence="1">
    <location>
        <begin position="794"/>
        <end position="826"/>
    </location>
</feature>
<keyword evidence="2" id="KW-0812">Transmembrane</keyword>
<sequence length="1375" mass="149913">MVSVESTLTQTASAVSGLPSVSAELTSTGLKTAASNVTSFFVSPSSKDLLRIPLQIVSQVEETFRSLWNTFSLETVGRYMFLGAGAVDHAAGTGAQAMADTAAQAGAAAQAFGDAGPASWAAFFAEAFQASTFKSYWGMLHYITSRWAFTCFALALILNRIGVYGASRQRIYLNWAKRLALRILPILLFISQIHQLLQAIQCQTSADFSLYRHGDNNKYSLLDWSKDGGALHTMSSALLFRSSDADACAAIGMSRPSPDVRATRGSFSLLWPSFLRLSLSHIVENLSCSLQQMPAMTEVGMSVFEHSLAFAEAETALSHTLGLGLFGTPKSPDSSHSNTTTSSPRPTIPASGTLLALADATASLTGPHILDRINVPVEVLLVTLLSCGNSLTSHVIAVLGKQRQWRLVHTGIWGMAFMASFVWGLFSTSVMVRSGDDADDRPVSSLLHFPTVAIVGFLPHMVILLGIGVCSIIYLVALTFTAVSLGTNPHIPQPTSLKERFSIAHDNLQAAVQTRGINIRWHEDFYTALLRVGFAALTAASEAVFLNEGRSVEVRQFTWLEEDRLDEFEAAKSDKGGITMGQQFQILEEYGLPPSSPGGTDKGGLWESGYSRERKFDKKEGELEAKDSFVYPTPRSGGVGAVQRTTRFYLLMIYLRGIIFLISGYIGFGVGVLLDSLGITARPRWLKRVVGRSLKKMNAERNAAGKSRVLDFWLITEDGKLTVPVNDEMDIEPEMRRRLMTEFPSERVDELLDSKLYDWWKSGGWFGSRDESGDYQPPAHDEFDDTTSVISMSTEASTDRSDNGVDNEWESEPEGTRTPTQTSPAPTWSFAGIELSNSTPFTDTPLDSATLARLLNPQDRESREEARILAAHLANASSDSPRIMTRSRYRREFESERARILLAGRTSHAQSTHTPTISLYNNSNSTGPRPLTAVEEGEVLESLLISRRKSRTALSHPRDANSDDEESRQAGPSCVAAIDAGKINGAIICAADGEGRFIYDKVLGERTLLSGEKQPQQLDDVLFLASATKLLTTIAALTCVEDGLLSLTGDLSSDVAPELVAKQVLTGFAEDADSTPLLEPQAHPITLEMLLTHSSGVVYDFMDPAKLGRWREKFEPRPADPNAIGQMTVEELLTSPLAFQPGAGWMYGPGLDWAGRIVERVTGKTLGDRMHERIFSPLGITDAQFYPVTRQDLRERMVDLNPSDPEGLGNAVVGIANSPNKRTKGDFGGHGLFMTAPDYVKVLRSLLANDGKILKPSTVDDMFEHHLSEEVTAAHRAALAGPFGVFFRLGTASEAKAGYGLGGLLTLQDVEGWYGERTMTWGGGLTFVWFVDRKNDLCGVGAIQAKLPLDGEVVTALKLTCCHDVYRKREQQASS</sequence>
<protein>
    <recommendedName>
        <fullName evidence="3">Beta-lactamase-related domain-containing protein</fullName>
    </recommendedName>
</protein>
<keyword evidence="5" id="KW-1185">Reference proteome</keyword>
<gene>
    <name evidence="4" type="ORF">LTR25_003803</name>
</gene>
<feature type="transmembrane region" description="Helical" evidence="2">
    <location>
        <begin position="452"/>
        <end position="477"/>
    </location>
</feature>
<dbReference type="InterPro" id="IPR012338">
    <property type="entry name" value="Beta-lactam/transpept-like"/>
</dbReference>
<dbReference type="Proteomes" id="UP001345827">
    <property type="component" value="Unassembled WGS sequence"/>
</dbReference>
<feature type="transmembrane region" description="Helical" evidence="2">
    <location>
        <begin position="412"/>
        <end position="432"/>
    </location>
</feature>
<evidence type="ECO:0000313" key="5">
    <source>
        <dbReference type="Proteomes" id="UP001345827"/>
    </source>
</evidence>
<feature type="transmembrane region" description="Helical" evidence="2">
    <location>
        <begin position="136"/>
        <end position="158"/>
    </location>
</feature>
<name>A0AAV9QGN6_9PEZI</name>
<evidence type="ECO:0000313" key="4">
    <source>
        <dbReference type="EMBL" id="KAK5540098.1"/>
    </source>
</evidence>
<proteinExistence type="predicted"/>
<reference evidence="4 5" key="1">
    <citation type="submission" date="2023-06" db="EMBL/GenBank/DDBJ databases">
        <title>Black Yeasts Isolated from many extreme environments.</title>
        <authorList>
            <person name="Coleine C."/>
            <person name="Stajich J.E."/>
            <person name="Selbmann L."/>
        </authorList>
    </citation>
    <scope>NUCLEOTIDE SEQUENCE [LARGE SCALE GENOMIC DNA]</scope>
    <source>
        <strain evidence="4 5">CCFEE 5887</strain>
    </source>
</reference>
<dbReference type="PANTHER" id="PTHR22696">
    <property type="entry name" value="E3 UBIQUITIN-PROTEIN LIGASE RNF26"/>
    <property type="match status" value="1"/>
</dbReference>
<feature type="compositionally biased region" description="Polar residues" evidence="1">
    <location>
        <begin position="817"/>
        <end position="826"/>
    </location>
</feature>
<feature type="compositionally biased region" description="Polar residues" evidence="1">
    <location>
        <begin position="907"/>
        <end position="925"/>
    </location>
</feature>
<dbReference type="InterPro" id="IPR001466">
    <property type="entry name" value="Beta-lactam-related"/>
</dbReference>
<comment type="caution">
    <text evidence="4">The sequence shown here is derived from an EMBL/GenBank/DDBJ whole genome shotgun (WGS) entry which is preliminary data.</text>
</comment>